<feature type="transmembrane region" description="Helical" evidence="7">
    <location>
        <begin position="73"/>
        <end position="91"/>
    </location>
</feature>
<feature type="transmembrane region" description="Helical" evidence="7">
    <location>
        <begin position="262"/>
        <end position="283"/>
    </location>
</feature>
<keyword evidence="3 7" id="KW-0812">Transmembrane</keyword>
<accession>A0A564Y7L4</accession>
<evidence type="ECO:0008006" key="10">
    <source>
        <dbReference type="Google" id="ProtNLM"/>
    </source>
</evidence>
<keyword evidence="2" id="KW-0813">Transport</keyword>
<feature type="transmembrane region" description="Helical" evidence="7">
    <location>
        <begin position="295"/>
        <end position="318"/>
    </location>
</feature>
<evidence type="ECO:0000256" key="5">
    <source>
        <dbReference type="ARBA" id="ARBA00023136"/>
    </source>
</evidence>
<feature type="transmembrane region" description="Helical" evidence="7">
    <location>
        <begin position="447"/>
        <end position="464"/>
    </location>
</feature>
<feature type="transmembrane region" description="Helical" evidence="7">
    <location>
        <begin position="7"/>
        <end position="27"/>
    </location>
</feature>
<sequence length="512" mass="56889">MARKIVTGVLTIVGAFIFNLSMGYYYTMGNMSPYLAAYMKIKTSETVWFNSVALAFQAMTMPLGGILHMKFGFRLPVILGSILGWGGMFLSRLTVDHGMGPFIVTYCIMFGFGIGLPYSVFLSVASSWFPEHRSIIVGLIAAGYGLGALVFTPIQTALINPNNNPNFSDPDVTSRVPNAFLIFGGIILGMQIIGLLISREYKPDNVKIPLDDSEINSSATHADETFEDDSSYDSYLEKTMKAANPKPVVSYTVLEALKCPDFYFIWFAMLFGVVTVTLQSSTFKSYGKWYISDDQYLSAIATTSSAFNFIGRITWGIISDRFSFKCPMNILYISWAIMQATFPFISQSSAFKALYPIWVFILYFQLAGHYVLAPATAGRIFGPRYLSTIYGLIFFANAPGTLILSAVVSQFNIDGKWVDVYLSCMAACLVCKSIIQERKGVMSIRAGKIITIFYILAFCFSLFLKDVNGTCMAPTQFIAKLCDPCRHPPSAMNEENSDYSEDIWNEDLSSKE</sequence>
<gene>
    <name evidence="8" type="ORF">WMSIL1_LOCUS3622</name>
</gene>
<evidence type="ECO:0000256" key="7">
    <source>
        <dbReference type="SAM" id="Phobius"/>
    </source>
</evidence>
<dbReference type="AlphaFoldDB" id="A0A564Y7L4"/>
<protein>
    <recommendedName>
        <fullName evidence="10">MFS domain-containing protein</fullName>
    </recommendedName>
</protein>
<evidence type="ECO:0000256" key="3">
    <source>
        <dbReference type="ARBA" id="ARBA00022692"/>
    </source>
</evidence>
<evidence type="ECO:0000256" key="6">
    <source>
        <dbReference type="SAM" id="MobiDB-lite"/>
    </source>
</evidence>
<feature type="region of interest" description="Disordered" evidence="6">
    <location>
        <begin position="492"/>
        <end position="512"/>
    </location>
</feature>
<dbReference type="GO" id="GO:0016020">
    <property type="term" value="C:membrane"/>
    <property type="evidence" value="ECO:0007669"/>
    <property type="project" value="UniProtKB-SubCell"/>
</dbReference>
<feature type="transmembrane region" description="Helical" evidence="7">
    <location>
        <begin position="330"/>
        <end position="347"/>
    </location>
</feature>
<evidence type="ECO:0000256" key="4">
    <source>
        <dbReference type="ARBA" id="ARBA00022989"/>
    </source>
</evidence>
<dbReference type="InterPro" id="IPR036259">
    <property type="entry name" value="MFS_trans_sf"/>
</dbReference>
<evidence type="ECO:0000256" key="1">
    <source>
        <dbReference type="ARBA" id="ARBA00004141"/>
    </source>
</evidence>
<keyword evidence="4 7" id="KW-1133">Transmembrane helix</keyword>
<name>A0A564Y7L4_HYMDI</name>
<dbReference type="Proteomes" id="UP000321570">
    <property type="component" value="Unassembled WGS sequence"/>
</dbReference>
<dbReference type="PANTHER" id="PTHR43385:SF1">
    <property type="entry name" value="RIBOFLAVIN TRANSPORTER RIBJ"/>
    <property type="match status" value="1"/>
</dbReference>
<comment type="subcellular location">
    <subcellularLocation>
        <location evidence="1">Membrane</location>
        <topology evidence="1">Multi-pass membrane protein</topology>
    </subcellularLocation>
</comment>
<feature type="transmembrane region" description="Helical" evidence="7">
    <location>
        <begin position="47"/>
        <end position="66"/>
    </location>
</feature>
<organism evidence="8 9">
    <name type="scientific">Hymenolepis diminuta</name>
    <name type="common">Rat tapeworm</name>
    <dbReference type="NCBI Taxonomy" id="6216"/>
    <lineage>
        <taxon>Eukaryota</taxon>
        <taxon>Metazoa</taxon>
        <taxon>Spiralia</taxon>
        <taxon>Lophotrochozoa</taxon>
        <taxon>Platyhelminthes</taxon>
        <taxon>Cestoda</taxon>
        <taxon>Eucestoda</taxon>
        <taxon>Cyclophyllidea</taxon>
        <taxon>Hymenolepididae</taxon>
        <taxon>Hymenolepis</taxon>
    </lineage>
</organism>
<dbReference type="EMBL" id="CABIJS010000111">
    <property type="protein sequence ID" value="VUZ43146.1"/>
    <property type="molecule type" value="Genomic_DNA"/>
</dbReference>
<feature type="transmembrane region" description="Helical" evidence="7">
    <location>
        <begin position="103"/>
        <end position="124"/>
    </location>
</feature>
<evidence type="ECO:0000313" key="8">
    <source>
        <dbReference type="EMBL" id="VUZ43146.1"/>
    </source>
</evidence>
<dbReference type="GO" id="GO:0022857">
    <property type="term" value="F:transmembrane transporter activity"/>
    <property type="evidence" value="ECO:0007669"/>
    <property type="project" value="InterPro"/>
</dbReference>
<keyword evidence="5 7" id="KW-0472">Membrane</keyword>
<keyword evidence="9" id="KW-1185">Reference proteome</keyword>
<dbReference type="Pfam" id="PF07690">
    <property type="entry name" value="MFS_1"/>
    <property type="match status" value="1"/>
</dbReference>
<feature type="transmembrane region" description="Helical" evidence="7">
    <location>
        <begin position="136"/>
        <end position="159"/>
    </location>
</feature>
<dbReference type="InterPro" id="IPR011701">
    <property type="entry name" value="MFS"/>
</dbReference>
<feature type="transmembrane region" description="Helical" evidence="7">
    <location>
        <begin position="385"/>
        <end position="411"/>
    </location>
</feature>
<proteinExistence type="predicted"/>
<reference evidence="8 9" key="1">
    <citation type="submission" date="2019-07" db="EMBL/GenBank/DDBJ databases">
        <authorList>
            <person name="Jastrzebski P J."/>
            <person name="Paukszto L."/>
            <person name="Jastrzebski P J."/>
        </authorList>
    </citation>
    <scope>NUCLEOTIDE SEQUENCE [LARGE SCALE GENOMIC DNA]</scope>
    <source>
        <strain evidence="8 9">WMS-il1</strain>
    </source>
</reference>
<evidence type="ECO:0000256" key="2">
    <source>
        <dbReference type="ARBA" id="ARBA00022448"/>
    </source>
</evidence>
<dbReference type="InterPro" id="IPR052983">
    <property type="entry name" value="MFS_Riboflavin_Transporter"/>
</dbReference>
<dbReference type="PANTHER" id="PTHR43385">
    <property type="entry name" value="RIBOFLAVIN TRANSPORTER RIBJ"/>
    <property type="match status" value="1"/>
</dbReference>
<dbReference type="SUPFAM" id="SSF103473">
    <property type="entry name" value="MFS general substrate transporter"/>
    <property type="match status" value="1"/>
</dbReference>
<dbReference type="Gene3D" id="1.20.1250.20">
    <property type="entry name" value="MFS general substrate transporter like domains"/>
    <property type="match status" value="2"/>
</dbReference>
<evidence type="ECO:0000313" key="9">
    <source>
        <dbReference type="Proteomes" id="UP000321570"/>
    </source>
</evidence>
<feature type="compositionally biased region" description="Acidic residues" evidence="6">
    <location>
        <begin position="495"/>
        <end position="505"/>
    </location>
</feature>
<feature type="transmembrane region" description="Helical" evidence="7">
    <location>
        <begin position="353"/>
        <end position="373"/>
    </location>
</feature>
<feature type="transmembrane region" description="Helical" evidence="7">
    <location>
        <begin position="179"/>
        <end position="197"/>
    </location>
</feature>